<name>A0A482XQ40_LAOST</name>
<dbReference type="EMBL" id="QKKF02004048">
    <property type="protein sequence ID" value="RZF47559.1"/>
    <property type="molecule type" value="Genomic_DNA"/>
</dbReference>
<organism evidence="5 6">
    <name type="scientific">Laodelphax striatellus</name>
    <name type="common">Small brown planthopper</name>
    <name type="synonym">Delphax striatella</name>
    <dbReference type="NCBI Taxonomy" id="195883"/>
    <lineage>
        <taxon>Eukaryota</taxon>
        <taxon>Metazoa</taxon>
        <taxon>Ecdysozoa</taxon>
        <taxon>Arthropoda</taxon>
        <taxon>Hexapoda</taxon>
        <taxon>Insecta</taxon>
        <taxon>Pterygota</taxon>
        <taxon>Neoptera</taxon>
        <taxon>Paraneoptera</taxon>
        <taxon>Hemiptera</taxon>
        <taxon>Auchenorrhyncha</taxon>
        <taxon>Fulgoroidea</taxon>
        <taxon>Delphacidae</taxon>
        <taxon>Criomorphinae</taxon>
        <taxon>Laodelphax</taxon>
    </lineage>
</organism>
<protein>
    <recommendedName>
        <fullName evidence="7">Protein NRDE2 homolog</fullName>
    </recommendedName>
</protein>
<dbReference type="GO" id="GO:1902369">
    <property type="term" value="P:negative regulation of RNA catabolic process"/>
    <property type="evidence" value="ECO:0007669"/>
    <property type="project" value="TreeGrafter"/>
</dbReference>
<comment type="similarity">
    <text evidence="2">Belongs to the NRDE2 family.</text>
</comment>
<keyword evidence="4" id="KW-0175">Coiled coil</keyword>
<dbReference type="FunCoup" id="A0A482XQ40">
    <property type="interactions" value="970"/>
</dbReference>
<dbReference type="InParanoid" id="A0A482XQ40"/>
<dbReference type="AlphaFoldDB" id="A0A482XQ40"/>
<dbReference type="InterPro" id="IPR013633">
    <property type="entry name" value="NRDE-2"/>
</dbReference>
<dbReference type="SUPFAM" id="SSF51197">
    <property type="entry name" value="Clavaminate synthase-like"/>
    <property type="match status" value="1"/>
</dbReference>
<proteinExistence type="inferred from homology"/>
<dbReference type="Pfam" id="PF05721">
    <property type="entry name" value="PhyH"/>
    <property type="match status" value="1"/>
</dbReference>
<evidence type="ECO:0000313" key="6">
    <source>
        <dbReference type="Proteomes" id="UP000291343"/>
    </source>
</evidence>
<gene>
    <name evidence="5" type="ORF">LSTR_LSTR009095</name>
</gene>
<evidence type="ECO:0008006" key="7">
    <source>
        <dbReference type="Google" id="ProtNLM"/>
    </source>
</evidence>
<evidence type="ECO:0000256" key="2">
    <source>
        <dbReference type="ARBA" id="ARBA00009265"/>
    </source>
</evidence>
<dbReference type="GO" id="GO:0031048">
    <property type="term" value="P:regulatory ncRNA-mediated heterochromatin formation"/>
    <property type="evidence" value="ECO:0007669"/>
    <property type="project" value="TreeGrafter"/>
</dbReference>
<evidence type="ECO:0000256" key="1">
    <source>
        <dbReference type="ARBA" id="ARBA00004123"/>
    </source>
</evidence>
<feature type="coiled-coil region" evidence="4">
    <location>
        <begin position="1141"/>
        <end position="1168"/>
    </location>
</feature>
<evidence type="ECO:0000313" key="5">
    <source>
        <dbReference type="EMBL" id="RZF47559.1"/>
    </source>
</evidence>
<dbReference type="Gene3D" id="2.60.120.620">
    <property type="entry name" value="q2cbj1_9rhob like domain"/>
    <property type="match status" value="1"/>
</dbReference>
<dbReference type="PANTHER" id="PTHR13471">
    <property type="entry name" value="TETRATRICOPEPTIDE-LIKE HELICAL"/>
    <property type="match status" value="1"/>
</dbReference>
<dbReference type="SMR" id="A0A482XQ40"/>
<comment type="caution">
    <text evidence="5">The sequence shown here is derived from an EMBL/GenBank/DDBJ whole genome shotgun (WGS) entry which is preliminary data.</text>
</comment>
<keyword evidence="3" id="KW-0539">Nucleus</keyword>
<sequence>MGMREDLKTQFQRDGFIVLEDFLNEEELKELKSAGDELALNIPKENRKCIFNSTQSNQSKDKYFLESGDKISFFFENDAIGEDGELKVSQEKSLNKIGHALHYLHPSFYKVTFSDKVKETCYRLGMEEPLVVQSMYIFKNPGIGSAVVPHQDATYLHTEPMTVMGFWIALEDATIENGCLSFIPGSQNNGIHRRFIRNPDKSSDELLIYDRPAQIYSSSGFQPVPVKKGDCIIIHGQVVHKSEHNKSSKSRHAYSFHVIEQSSKYSPDNWLQSEKGFMMLYLKRFEAKDLKALMKDDDEFYEDRRREIGNLTVDTLHRPAVPKYHCPKNNHYSAKSSKNRVEKSRKGRYFLFDWSKVESENFVSGSRSEDSCEKNESEVTVTSEEDILEKTSRFNKQLAEDPNNIELWMQYINFQDSTLKYQPVTASFSSARKKLSIADKKLAIVEKALTLNPLSDELLKEKLLLAELLYPPGKLKKEAEEMLMKDPTNLLLWRAVIHSSQYSLAQCTVPGTQIAYANALERIHHASRGLTRDSGAKLSKSMIELLFECMLFMRQAGLSEHLLPLIRLYLELNLAIPGSSSFKFNITIPEEEIREVEDTILHSGLPMPAIWLRIERLRELCYWLPVTDELANDSAIDPQRIVFANDVSNLLHPVTDSSLNLQSAVRTILLLKVPLLPTSDAAVRFLQLDQLPSSFDLVESLLAALYPSGLVPVKFDSHFLKGITELTCGPQYLLEKLCRTEFLNLIHNIIERCGQLLHPSKAVILFSWYIRLCRFLMCVSALDGIPLPTNHKKSLKAFSKGLLKKPEFRDELCLYSEYALVERDMGNLDSSLHILQTAAKLRKYMPDNAAYSGIHRNLVETLLRADPINNRQKALDILCNLVSTSDVNSAAEKFHHASIEMMLKLEKEGIVCTKWELEDVLKPHYLVEWTACHAFFLLLTQTVWASAAFVEKTLDAILPQAKPETIGMYICEGLYEILINILHFHCVQTLSSFSVLQKIAYKAHGMFPNNMNILHVMGLIETNAGSAGSPWWKLTSVFTSSKSIFAKLFLIFISRARIESSQKEAGWTETSGRNQMQWLFGQLMIDDQVRHCPLFWRLCLQFFALHKDADAIKKTFYKAVEECPWVKAIYMDAVQLLPENLQEIQDSLIEKELRLHSLLDELEILRSDAI</sequence>
<dbReference type="PANTHER" id="PTHR13471:SF0">
    <property type="entry name" value="NUCLEAR EXOSOME REGULATOR NRDE2"/>
    <property type="match status" value="1"/>
</dbReference>
<dbReference type="Proteomes" id="UP000291343">
    <property type="component" value="Unassembled WGS sequence"/>
</dbReference>
<dbReference type="STRING" id="195883.A0A482XQ40"/>
<keyword evidence="6" id="KW-1185">Reference proteome</keyword>
<dbReference type="InterPro" id="IPR008775">
    <property type="entry name" value="Phytyl_CoA_dOase-like"/>
</dbReference>
<dbReference type="OrthoDB" id="445007at2759"/>
<reference evidence="5 6" key="1">
    <citation type="journal article" date="2017" name="Gigascience">
        <title>Genome sequence of the small brown planthopper, Laodelphax striatellus.</title>
        <authorList>
            <person name="Zhu J."/>
            <person name="Jiang F."/>
            <person name="Wang X."/>
            <person name="Yang P."/>
            <person name="Bao Y."/>
            <person name="Zhao W."/>
            <person name="Wang W."/>
            <person name="Lu H."/>
            <person name="Wang Q."/>
            <person name="Cui N."/>
            <person name="Li J."/>
            <person name="Chen X."/>
            <person name="Luo L."/>
            <person name="Yu J."/>
            <person name="Kang L."/>
            <person name="Cui F."/>
        </authorList>
    </citation>
    <scope>NUCLEOTIDE SEQUENCE [LARGE SCALE GENOMIC DNA]</scope>
    <source>
        <strain evidence="5">Lst14</strain>
    </source>
</reference>
<evidence type="ECO:0000256" key="3">
    <source>
        <dbReference type="ARBA" id="ARBA00023242"/>
    </source>
</evidence>
<comment type="subcellular location">
    <subcellularLocation>
        <location evidence="1">Nucleus</location>
    </subcellularLocation>
</comment>
<dbReference type="Pfam" id="PF08424">
    <property type="entry name" value="NRDE-2"/>
    <property type="match status" value="1"/>
</dbReference>
<dbReference type="GO" id="GO:0071013">
    <property type="term" value="C:catalytic step 2 spliceosome"/>
    <property type="evidence" value="ECO:0007669"/>
    <property type="project" value="TreeGrafter"/>
</dbReference>
<evidence type="ECO:0000256" key="4">
    <source>
        <dbReference type="SAM" id="Coils"/>
    </source>
</evidence>
<accession>A0A482XQ40</accession>